<reference evidence="2" key="3">
    <citation type="submission" date="2016-07" db="EMBL/GenBank/DDBJ databases">
        <title>Evolution of pathogenesis and genome organization in the Tremellales.</title>
        <authorList>
            <person name="Cuomo C."/>
            <person name="Litvintseva A."/>
            <person name="Heitman J."/>
            <person name="Chen Y."/>
            <person name="Sun S."/>
            <person name="Springer D."/>
            <person name="Dromer F."/>
            <person name="Young S."/>
            <person name="Zeng Q."/>
            <person name="Chapman S."/>
            <person name="Gujja S."/>
            <person name="Saif S."/>
            <person name="Birren B."/>
        </authorList>
    </citation>
    <scope>NUCLEOTIDE SEQUENCE</scope>
    <source>
        <strain evidence="2">CBS 10737</strain>
    </source>
</reference>
<accession>A0A1B9I6N9</accession>
<reference evidence="3" key="4">
    <citation type="submission" date="2024-02" db="EMBL/GenBank/DDBJ databases">
        <title>Comparative genomics of Cryptococcus and Kwoniella reveals pathogenesis evolution and contrasting modes of karyotype evolution via chromosome fusion or intercentromeric recombination.</title>
        <authorList>
            <person name="Coelho M.A."/>
            <person name="David-Palma M."/>
            <person name="Shea T."/>
            <person name="Bowers K."/>
            <person name="McGinley-Smith S."/>
            <person name="Mohammad A.W."/>
            <person name="Gnirke A."/>
            <person name="Yurkov A.M."/>
            <person name="Nowrousian M."/>
            <person name="Sun S."/>
            <person name="Cuomo C.A."/>
            <person name="Heitman J."/>
        </authorList>
    </citation>
    <scope>NUCLEOTIDE SEQUENCE</scope>
    <source>
        <strain evidence="3">CBS 10737</strain>
    </source>
</reference>
<dbReference type="EMBL" id="CP144521">
    <property type="protein sequence ID" value="WWC68986.1"/>
    <property type="molecule type" value="Genomic_DNA"/>
</dbReference>
<organism evidence="2">
    <name type="scientific">Kwoniella pini CBS 10737</name>
    <dbReference type="NCBI Taxonomy" id="1296096"/>
    <lineage>
        <taxon>Eukaryota</taxon>
        <taxon>Fungi</taxon>
        <taxon>Dikarya</taxon>
        <taxon>Basidiomycota</taxon>
        <taxon>Agaricomycotina</taxon>
        <taxon>Tremellomycetes</taxon>
        <taxon>Tremellales</taxon>
        <taxon>Cryptococcaceae</taxon>
        <taxon>Kwoniella</taxon>
    </lineage>
</organism>
<sequence>MSGFPTHFESSQSPRMYMPEYVQYEWSRRGEKYVKSEQNWLHSEHKVDKNTKCDSTPNGRGIIFRFRARKTENGELEDHSQILYSGEQYEVPKSHKVSVISDTRIPPPGLRSPGATEELQREGWSERAKTTLLVKTGTKDSRDVGTFELKQEGETWGFGDHFAKVINGGVSVRTLSSVSADDNVPNLFEFTTRFHTPDGTVIELKEDRVKPGRTETFANGDYIRVKEPNDESEGTDP</sequence>
<reference evidence="2" key="1">
    <citation type="submission" date="2013-07" db="EMBL/GenBank/DDBJ databases">
        <title>The Genome Sequence of Cryptococcus pinus CBS10737.</title>
        <authorList>
            <consortium name="The Broad Institute Genome Sequencing Platform"/>
            <person name="Cuomo C."/>
            <person name="Litvintseva A."/>
            <person name="Chen Y."/>
            <person name="Heitman J."/>
            <person name="Sun S."/>
            <person name="Springer D."/>
            <person name="Dromer F."/>
            <person name="Young S.K."/>
            <person name="Zeng Q."/>
            <person name="Gargeya S."/>
            <person name="Fitzgerald M."/>
            <person name="Abouelleil A."/>
            <person name="Alvarado L."/>
            <person name="Berlin A.M."/>
            <person name="Chapman S.B."/>
            <person name="Dewar J."/>
            <person name="Goldberg J."/>
            <person name="Griggs A."/>
            <person name="Gujja S."/>
            <person name="Hansen M."/>
            <person name="Howarth C."/>
            <person name="Imamovic A."/>
            <person name="Larimer J."/>
            <person name="McCowan C."/>
            <person name="Murphy C."/>
            <person name="Pearson M."/>
            <person name="Priest M."/>
            <person name="Roberts A."/>
            <person name="Saif S."/>
            <person name="Shea T."/>
            <person name="Sykes S."/>
            <person name="Wortman J."/>
            <person name="Nusbaum C."/>
            <person name="Birren B."/>
        </authorList>
    </citation>
    <scope>NUCLEOTIDE SEQUENCE [LARGE SCALE GENOMIC DNA]</scope>
    <source>
        <strain evidence="2">CBS 10737</strain>
    </source>
</reference>
<dbReference type="Proteomes" id="UP000094020">
    <property type="component" value="Chromosome 3"/>
</dbReference>
<dbReference type="GeneID" id="30171642"/>
<evidence type="ECO:0000313" key="3">
    <source>
        <dbReference type="EMBL" id="WWC68986.1"/>
    </source>
</evidence>
<proteinExistence type="predicted"/>
<dbReference type="EMBL" id="KI894009">
    <property type="protein sequence ID" value="OCF51207.1"/>
    <property type="molecule type" value="Genomic_DNA"/>
</dbReference>
<dbReference type="KEGG" id="kpin:30171642"/>
<evidence type="ECO:0000313" key="4">
    <source>
        <dbReference type="Proteomes" id="UP000094020"/>
    </source>
</evidence>
<protein>
    <submittedName>
        <fullName evidence="2">Uncharacterized protein</fullName>
    </submittedName>
</protein>
<feature type="region of interest" description="Disordered" evidence="1">
    <location>
        <begin position="100"/>
        <end position="123"/>
    </location>
</feature>
<dbReference type="RefSeq" id="XP_019012426.1">
    <property type="nucleotide sequence ID" value="XM_019155023.1"/>
</dbReference>
<reference evidence="3" key="2">
    <citation type="submission" date="2013-07" db="EMBL/GenBank/DDBJ databases">
        <authorList>
            <consortium name="The Broad Institute Genome Sequencing Platform"/>
            <person name="Cuomo C."/>
            <person name="Litvintseva A."/>
            <person name="Chen Y."/>
            <person name="Heitman J."/>
            <person name="Sun S."/>
            <person name="Springer D."/>
            <person name="Dromer F."/>
            <person name="Young S.K."/>
            <person name="Zeng Q."/>
            <person name="Gargeya S."/>
            <person name="Fitzgerald M."/>
            <person name="Abouelleil A."/>
            <person name="Alvarado L."/>
            <person name="Berlin A.M."/>
            <person name="Chapman S.B."/>
            <person name="Dewar J."/>
            <person name="Goldberg J."/>
            <person name="Griggs A."/>
            <person name="Gujja S."/>
            <person name="Hansen M."/>
            <person name="Howarth C."/>
            <person name="Imamovic A."/>
            <person name="Larimer J."/>
            <person name="McCowan C."/>
            <person name="Murphy C."/>
            <person name="Pearson M."/>
            <person name="Priest M."/>
            <person name="Roberts A."/>
            <person name="Saif S."/>
            <person name="Shea T."/>
            <person name="Sykes S."/>
            <person name="Wortman J."/>
            <person name="Nusbaum C."/>
            <person name="Birren B."/>
        </authorList>
    </citation>
    <scope>NUCLEOTIDE SEQUENCE</scope>
    <source>
        <strain evidence="3">CBS 10737</strain>
    </source>
</reference>
<evidence type="ECO:0000313" key="2">
    <source>
        <dbReference type="EMBL" id="OCF51207.1"/>
    </source>
</evidence>
<evidence type="ECO:0000256" key="1">
    <source>
        <dbReference type="SAM" id="MobiDB-lite"/>
    </source>
</evidence>
<name>A0A1B9I6N9_9TREE</name>
<gene>
    <name evidence="2" type="ORF">I206_03273</name>
    <name evidence="3" type="ORF">I206_102922</name>
</gene>
<keyword evidence="4" id="KW-1185">Reference proteome</keyword>
<dbReference type="AlphaFoldDB" id="A0A1B9I6N9"/>